<dbReference type="Proteomes" id="UP000789595">
    <property type="component" value="Unassembled WGS sequence"/>
</dbReference>
<keyword evidence="2" id="KW-1185">Reference proteome</keyword>
<sequence>MPRRRPALIVAAAALAQAYQPPRARVHTTRVAPLQAGFAALQRKAKEKEQRAYLDNLSDDHPVAVAMKEGIKHDGPKNNCRRILKRKARGALGVVAEYNRRVPAALKMSAAEYEQPDATLVSDELRAAGANVFAINMESVAGGCEEADLDAAVAEQATAKEDFPGPLPIVWMDAVVDEVQLARAAVGGAEAVTLNLETLGVERCNELKGVAEDKYGLEALIVCAPRAAGAEGLVPLMQQARDDVKASVLVVGGVAFDAMASAVKEMKSDDLVLIARVDARDDQGLEEAEEAWDLRDAGYDAVWVSDVLYKFGSFSGNLFASSPDTITSVVKAMKSKASTKFARASGAFSGKGEGAKEYLGDILM</sequence>
<dbReference type="EMBL" id="CAKKNE010000002">
    <property type="protein sequence ID" value="CAH0369703.1"/>
    <property type="molecule type" value="Genomic_DNA"/>
</dbReference>
<dbReference type="AlphaFoldDB" id="A0A8J2SDN4"/>
<proteinExistence type="predicted"/>
<protein>
    <submittedName>
        <fullName evidence="1">Uncharacterized protein</fullName>
    </submittedName>
</protein>
<dbReference type="Gene3D" id="3.20.20.70">
    <property type="entry name" value="Aldolase class I"/>
    <property type="match status" value="1"/>
</dbReference>
<dbReference type="SUPFAM" id="SSF51366">
    <property type="entry name" value="Ribulose-phoshate binding barrel"/>
    <property type="match status" value="1"/>
</dbReference>
<accession>A0A8J2SDN4</accession>
<dbReference type="InterPro" id="IPR011060">
    <property type="entry name" value="RibuloseP-bd_barrel"/>
</dbReference>
<evidence type="ECO:0000313" key="1">
    <source>
        <dbReference type="EMBL" id="CAH0369703.1"/>
    </source>
</evidence>
<gene>
    <name evidence="1" type="ORF">PECAL_2P28350</name>
</gene>
<dbReference type="InterPro" id="IPR013785">
    <property type="entry name" value="Aldolase_TIM"/>
</dbReference>
<name>A0A8J2SDN4_9STRA</name>
<evidence type="ECO:0000313" key="2">
    <source>
        <dbReference type="Proteomes" id="UP000789595"/>
    </source>
</evidence>
<organism evidence="1 2">
    <name type="scientific">Pelagomonas calceolata</name>
    <dbReference type="NCBI Taxonomy" id="35677"/>
    <lineage>
        <taxon>Eukaryota</taxon>
        <taxon>Sar</taxon>
        <taxon>Stramenopiles</taxon>
        <taxon>Ochrophyta</taxon>
        <taxon>Pelagophyceae</taxon>
        <taxon>Pelagomonadales</taxon>
        <taxon>Pelagomonadaceae</taxon>
        <taxon>Pelagomonas</taxon>
    </lineage>
</organism>
<reference evidence="1" key="1">
    <citation type="submission" date="2021-11" db="EMBL/GenBank/DDBJ databases">
        <authorList>
            <consortium name="Genoscope - CEA"/>
            <person name="William W."/>
        </authorList>
    </citation>
    <scope>NUCLEOTIDE SEQUENCE</scope>
</reference>
<comment type="caution">
    <text evidence="1">The sequence shown here is derived from an EMBL/GenBank/DDBJ whole genome shotgun (WGS) entry which is preliminary data.</text>
</comment>
<dbReference type="OrthoDB" id="524799at2759"/>